<dbReference type="Proteomes" id="UP001205105">
    <property type="component" value="Unassembled WGS sequence"/>
</dbReference>
<keyword evidence="12" id="KW-1185">Reference proteome</keyword>
<dbReference type="GO" id="GO:0008270">
    <property type="term" value="F:zinc ion binding"/>
    <property type="evidence" value="ECO:0007669"/>
    <property type="project" value="UniProtKB-UniRule"/>
</dbReference>
<dbReference type="AlphaFoldDB" id="A0AAD5DNL2"/>
<keyword evidence="4 9" id="KW-0479">Metal-binding</keyword>
<feature type="binding site" evidence="9">
    <location>
        <position position="61"/>
    </location>
    <ligand>
        <name>Zn(2+)</name>
        <dbReference type="ChEBI" id="CHEBI:29105"/>
    </ligand>
</feature>
<comment type="function">
    <text evidence="10">Reversible hydration of carbon dioxide.</text>
</comment>
<feature type="binding site" evidence="9">
    <location>
        <position position="115"/>
    </location>
    <ligand>
        <name>Zn(2+)</name>
        <dbReference type="ChEBI" id="CHEBI:29105"/>
    </ligand>
</feature>
<dbReference type="Pfam" id="PF00484">
    <property type="entry name" value="Pro_CA"/>
    <property type="match status" value="1"/>
</dbReference>
<feature type="binding site" evidence="9">
    <location>
        <position position="118"/>
    </location>
    <ligand>
        <name>Zn(2+)</name>
        <dbReference type="ChEBI" id="CHEBI:29105"/>
    </ligand>
</feature>
<evidence type="ECO:0000256" key="7">
    <source>
        <dbReference type="ARBA" id="ARBA00031969"/>
    </source>
</evidence>
<accession>A0AAD5DNL2</accession>
<evidence type="ECO:0000256" key="10">
    <source>
        <dbReference type="RuleBase" id="RU003956"/>
    </source>
</evidence>
<keyword evidence="5 9" id="KW-0862">Zinc</keyword>
<evidence type="ECO:0000313" key="12">
    <source>
        <dbReference type="Proteomes" id="UP001205105"/>
    </source>
</evidence>
<evidence type="ECO:0000256" key="8">
    <source>
        <dbReference type="ARBA" id="ARBA00048348"/>
    </source>
</evidence>
<comment type="similarity">
    <text evidence="1 10">Belongs to the beta-class carbonic anhydrase family.</text>
</comment>
<reference evidence="11" key="1">
    <citation type="submission" date="2020-11" db="EMBL/GenBank/DDBJ databases">
        <title>Chlorella ohadii genome sequencing and assembly.</title>
        <authorList>
            <person name="Murik O."/>
            <person name="Treves H."/>
            <person name="Kedem I."/>
            <person name="Shotland Y."/>
            <person name="Kaplan A."/>
        </authorList>
    </citation>
    <scope>NUCLEOTIDE SEQUENCE</scope>
    <source>
        <strain evidence="11">1</strain>
    </source>
</reference>
<dbReference type="PROSITE" id="PS00705">
    <property type="entry name" value="PROK_CO2_ANHYDRASE_2"/>
    <property type="match status" value="1"/>
</dbReference>
<dbReference type="PANTHER" id="PTHR11002">
    <property type="entry name" value="CARBONIC ANHYDRASE"/>
    <property type="match status" value="1"/>
</dbReference>
<dbReference type="CDD" id="cd00883">
    <property type="entry name" value="beta_CA_cladeA"/>
    <property type="match status" value="1"/>
</dbReference>
<sequence length="290" mass="31664">MCGPDCTEAGCSPNCSAKSEVQQILNSNKSWAQTQVERDPAFFQRLVNTQTPQWLWIGCSDSRVPANELLGLGPGEVFVQRNVGNLATHKDMNVMSCMEYAVTVLKVKHIIVCGHYGCGAVKGALTLPCKAPGLVNLWIQDIRDVRDKNIEVLHKLRGQAQVDKLVELNVMRQVFNVCTSPTVQQAWDAGQPVAVHGLVYALSDGILKPLTPPITSLADFEGFSHDSELDGLRHLSLRVLEHMSFERQALRTLSMDPSPDAVEKALSPQTKQASPLAVAVTADASSVRKL</sequence>
<dbReference type="PROSITE" id="PS00704">
    <property type="entry name" value="PROK_CO2_ANHYDRASE_1"/>
    <property type="match status" value="1"/>
</dbReference>
<dbReference type="SUPFAM" id="SSF53056">
    <property type="entry name" value="beta-carbonic anhydrase, cab"/>
    <property type="match status" value="1"/>
</dbReference>
<dbReference type="Gene3D" id="3.40.1050.10">
    <property type="entry name" value="Carbonic anhydrase"/>
    <property type="match status" value="1"/>
</dbReference>
<feature type="binding site" evidence="9">
    <location>
        <position position="59"/>
    </location>
    <ligand>
        <name>Zn(2+)</name>
        <dbReference type="ChEBI" id="CHEBI:29105"/>
    </ligand>
</feature>
<evidence type="ECO:0000256" key="2">
    <source>
        <dbReference type="ARBA" id="ARBA00012925"/>
    </source>
</evidence>
<dbReference type="FunFam" id="3.40.1050.10:FF:000001">
    <property type="entry name" value="Carbonic anhydrase"/>
    <property type="match status" value="1"/>
</dbReference>
<dbReference type="GO" id="GO:0015976">
    <property type="term" value="P:carbon utilization"/>
    <property type="evidence" value="ECO:0007669"/>
    <property type="project" value="InterPro"/>
</dbReference>
<comment type="caution">
    <text evidence="11">The sequence shown here is derived from an EMBL/GenBank/DDBJ whole genome shotgun (WGS) entry which is preliminary data.</text>
</comment>
<dbReference type="InterPro" id="IPR001765">
    <property type="entry name" value="Carbonic_anhydrase"/>
</dbReference>
<dbReference type="PANTHER" id="PTHR11002:SF76">
    <property type="entry name" value="CARBONIC ANHYDRASE"/>
    <property type="match status" value="1"/>
</dbReference>
<comment type="cofactor">
    <cofactor evidence="9">
        <name>Zn(2+)</name>
        <dbReference type="ChEBI" id="CHEBI:29105"/>
    </cofactor>
    <text evidence="9">Binds 1 zinc ion per subunit.</text>
</comment>
<dbReference type="InterPro" id="IPR036874">
    <property type="entry name" value="Carbonic_anhydrase_sf"/>
</dbReference>
<organism evidence="11 12">
    <name type="scientific">Chlorella ohadii</name>
    <dbReference type="NCBI Taxonomy" id="2649997"/>
    <lineage>
        <taxon>Eukaryota</taxon>
        <taxon>Viridiplantae</taxon>
        <taxon>Chlorophyta</taxon>
        <taxon>core chlorophytes</taxon>
        <taxon>Trebouxiophyceae</taxon>
        <taxon>Chlorellales</taxon>
        <taxon>Chlorellaceae</taxon>
        <taxon>Chlorella clade</taxon>
        <taxon>Chlorella</taxon>
    </lineage>
</organism>
<dbReference type="EMBL" id="JADXDR010000101">
    <property type="protein sequence ID" value="KAI7839446.1"/>
    <property type="molecule type" value="Genomic_DNA"/>
</dbReference>
<evidence type="ECO:0000313" key="11">
    <source>
        <dbReference type="EMBL" id="KAI7839446.1"/>
    </source>
</evidence>
<dbReference type="SMART" id="SM00947">
    <property type="entry name" value="Pro_CA"/>
    <property type="match status" value="1"/>
</dbReference>
<evidence type="ECO:0000256" key="3">
    <source>
        <dbReference type="ARBA" id="ARBA00014628"/>
    </source>
</evidence>
<dbReference type="InterPro" id="IPR015892">
    <property type="entry name" value="Carbonic_anhydrase_CS"/>
</dbReference>
<evidence type="ECO:0000256" key="4">
    <source>
        <dbReference type="ARBA" id="ARBA00022723"/>
    </source>
</evidence>
<evidence type="ECO:0000256" key="5">
    <source>
        <dbReference type="ARBA" id="ARBA00022833"/>
    </source>
</evidence>
<dbReference type="GO" id="GO:0004089">
    <property type="term" value="F:carbonate dehydratase activity"/>
    <property type="evidence" value="ECO:0007669"/>
    <property type="project" value="UniProtKB-UniRule"/>
</dbReference>
<comment type="catalytic activity">
    <reaction evidence="8 10">
        <text>hydrogencarbonate + H(+) = CO2 + H2O</text>
        <dbReference type="Rhea" id="RHEA:10748"/>
        <dbReference type="ChEBI" id="CHEBI:15377"/>
        <dbReference type="ChEBI" id="CHEBI:15378"/>
        <dbReference type="ChEBI" id="CHEBI:16526"/>
        <dbReference type="ChEBI" id="CHEBI:17544"/>
        <dbReference type="EC" id="4.2.1.1"/>
    </reaction>
</comment>
<protein>
    <recommendedName>
        <fullName evidence="3 10">Carbonic anhydrase</fullName>
        <ecNumber evidence="2 10">4.2.1.1</ecNumber>
    </recommendedName>
    <alternativeName>
        <fullName evidence="7 10">Carbonate dehydratase</fullName>
    </alternativeName>
</protein>
<keyword evidence="6 10" id="KW-0456">Lyase</keyword>
<evidence type="ECO:0000256" key="1">
    <source>
        <dbReference type="ARBA" id="ARBA00006217"/>
    </source>
</evidence>
<gene>
    <name evidence="11" type="ORF">COHA_006847</name>
</gene>
<evidence type="ECO:0000256" key="6">
    <source>
        <dbReference type="ARBA" id="ARBA00023239"/>
    </source>
</evidence>
<dbReference type="EC" id="4.2.1.1" evidence="2 10"/>
<evidence type="ECO:0000256" key="9">
    <source>
        <dbReference type="PIRSR" id="PIRSR601765-1"/>
    </source>
</evidence>
<name>A0AAD5DNL2_9CHLO</name>
<proteinExistence type="inferred from homology"/>